<dbReference type="KEGG" id="tna:CTN_0444"/>
<evidence type="ECO:0000313" key="3">
    <source>
        <dbReference type="Proteomes" id="UP000000445"/>
    </source>
</evidence>
<keyword evidence="1" id="KW-0812">Transmembrane</keyword>
<dbReference type="Proteomes" id="UP000000445">
    <property type="component" value="Chromosome"/>
</dbReference>
<dbReference type="AlphaFoldDB" id="B9K6N7"/>
<reference evidence="2 3" key="1">
    <citation type="journal article" date="2009" name="Biosci. Biotechnol. Biochem.">
        <title>WeGAS: a web-based microbial genome annotation system.</title>
        <authorList>
            <person name="Lee D."/>
            <person name="Seo H."/>
            <person name="Park C."/>
            <person name="Park K."/>
        </authorList>
    </citation>
    <scope>NUCLEOTIDE SEQUENCE [LARGE SCALE GENOMIC DNA]</scope>
    <source>
        <strain evidence="3">ATCC 49049 / DSM 4359 / NBRC 107923 / NS-E</strain>
    </source>
</reference>
<protein>
    <recommendedName>
        <fullName evidence="4">DUF2500 domain-containing protein</fullName>
    </recommendedName>
</protein>
<dbReference type="EMBL" id="CP000916">
    <property type="protein sequence ID" value="ACM22620.1"/>
    <property type="molecule type" value="Genomic_DNA"/>
</dbReference>
<dbReference type="HOGENOM" id="CLU_192346_0_0_0"/>
<evidence type="ECO:0008006" key="4">
    <source>
        <dbReference type="Google" id="ProtNLM"/>
    </source>
</evidence>
<name>B9K6N7_THENN</name>
<dbReference type="RefSeq" id="WP_015918939.1">
    <property type="nucleotide sequence ID" value="NC_011978.1"/>
</dbReference>
<organism evidence="2 3">
    <name type="scientific">Thermotoga neapolitana (strain ATCC 49049 / DSM 4359 / NBRC 107923 / NS-E)</name>
    <dbReference type="NCBI Taxonomy" id="309803"/>
    <lineage>
        <taxon>Bacteria</taxon>
        <taxon>Thermotogati</taxon>
        <taxon>Thermotogota</taxon>
        <taxon>Thermotogae</taxon>
        <taxon>Thermotogales</taxon>
        <taxon>Thermotogaceae</taxon>
        <taxon>Thermotoga</taxon>
    </lineage>
</organism>
<evidence type="ECO:0000313" key="2">
    <source>
        <dbReference type="EMBL" id="ACM22620.1"/>
    </source>
</evidence>
<dbReference type="STRING" id="309803.CTN_0444"/>
<feature type="transmembrane region" description="Helical" evidence="1">
    <location>
        <begin position="6"/>
        <end position="26"/>
    </location>
</feature>
<keyword evidence="1" id="KW-0472">Membrane</keyword>
<evidence type="ECO:0000256" key="1">
    <source>
        <dbReference type="SAM" id="Phobius"/>
    </source>
</evidence>
<sequence>MILETLFALLIVTMAFLMVCSVSVQARKRFVLYREREIAKRTAKGVLMRIEAGQTVPGAYNGFEVSVRDGFIYLKKSGRVYRFEVEQ</sequence>
<gene>
    <name evidence="2" type="ordered locus">CTN_0444</name>
</gene>
<accession>B9K6N7</accession>
<keyword evidence="1" id="KW-1133">Transmembrane helix</keyword>
<keyword evidence="3" id="KW-1185">Reference proteome</keyword>
<proteinExistence type="predicted"/>